<evidence type="ECO:0000256" key="1">
    <source>
        <dbReference type="ARBA" id="ARBA00022801"/>
    </source>
</evidence>
<evidence type="ECO:0000313" key="3">
    <source>
        <dbReference type="EMBL" id="KIL66573.1"/>
    </source>
</evidence>
<dbReference type="InterPro" id="IPR029058">
    <property type="entry name" value="AB_hydrolase_fold"/>
</dbReference>
<dbReference type="EMBL" id="KN818235">
    <property type="protein sequence ID" value="KIL66573.1"/>
    <property type="molecule type" value="Genomic_DNA"/>
</dbReference>
<dbReference type="FunCoup" id="A0A0C2XCK2">
    <property type="interactions" value="88"/>
</dbReference>
<dbReference type="GO" id="GO:0016787">
    <property type="term" value="F:hydrolase activity"/>
    <property type="evidence" value="ECO:0007669"/>
    <property type="project" value="UniProtKB-KW"/>
</dbReference>
<dbReference type="Gene3D" id="3.40.50.1820">
    <property type="entry name" value="alpha/beta hydrolase"/>
    <property type="match status" value="1"/>
</dbReference>
<dbReference type="HOGENOM" id="CLU_012494_6_2_1"/>
<dbReference type="PANTHER" id="PTHR48081">
    <property type="entry name" value="AB HYDROLASE SUPERFAMILY PROTEIN C4A8.06C"/>
    <property type="match status" value="1"/>
</dbReference>
<dbReference type="InterPro" id="IPR050300">
    <property type="entry name" value="GDXG_lipolytic_enzyme"/>
</dbReference>
<dbReference type="Proteomes" id="UP000054549">
    <property type="component" value="Unassembled WGS sequence"/>
</dbReference>
<sequence>MSVNYRLAPEHPYPTAVEDAIESLQWVVRYARDKLNADMTRIAVGGSSSGGNLAAVLALEAPRISPPLPHPLIFQLLIVPVTDNTSTPDSHSPHASWETNKHTPWLGPGRMLWFRNNYLPDEKKRSEWLASPLLAPDEVVKGAPKCWVGVTELDILKDEGERYAEKLEAAGVTTKVVCYEKAPHPIMAMDVLNVGKRLVKDAGEALREAFWG</sequence>
<accession>A0A0C2XCK2</accession>
<evidence type="ECO:0000313" key="4">
    <source>
        <dbReference type="Proteomes" id="UP000054549"/>
    </source>
</evidence>
<dbReference type="OrthoDB" id="408631at2759"/>
<dbReference type="Pfam" id="PF07859">
    <property type="entry name" value="Abhydrolase_3"/>
    <property type="match status" value="1"/>
</dbReference>
<evidence type="ECO:0000259" key="2">
    <source>
        <dbReference type="Pfam" id="PF07859"/>
    </source>
</evidence>
<keyword evidence="1" id="KW-0378">Hydrolase</keyword>
<organism evidence="3 4">
    <name type="scientific">Amanita muscaria (strain Koide BX008)</name>
    <dbReference type="NCBI Taxonomy" id="946122"/>
    <lineage>
        <taxon>Eukaryota</taxon>
        <taxon>Fungi</taxon>
        <taxon>Dikarya</taxon>
        <taxon>Basidiomycota</taxon>
        <taxon>Agaricomycotina</taxon>
        <taxon>Agaricomycetes</taxon>
        <taxon>Agaricomycetidae</taxon>
        <taxon>Agaricales</taxon>
        <taxon>Pluteineae</taxon>
        <taxon>Amanitaceae</taxon>
        <taxon>Amanita</taxon>
    </lineage>
</organism>
<gene>
    <name evidence="3" type="ORF">M378DRAFT_160564</name>
</gene>
<dbReference type="InterPro" id="IPR013094">
    <property type="entry name" value="AB_hydrolase_3"/>
</dbReference>
<proteinExistence type="predicted"/>
<dbReference type="PANTHER" id="PTHR48081:SF8">
    <property type="entry name" value="ALPHA_BETA HYDROLASE FOLD-3 DOMAIN-CONTAINING PROTEIN-RELATED"/>
    <property type="match status" value="1"/>
</dbReference>
<dbReference type="AlphaFoldDB" id="A0A0C2XCK2"/>
<dbReference type="InParanoid" id="A0A0C2XCK2"/>
<reference evidence="3 4" key="1">
    <citation type="submission" date="2014-04" db="EMBL/GenBank/DDBJ databases">
        <title>Evolutionary Origins and Diversification of the Mycorrhizal Mutualists.</title>
        <authorList>
            <consortium name="DOE Joint Genome Institute"/>
            <consortium name="Mycorrhizal Genomics Consortium"/>
            <person name="Kohler A."/>
            <person name="Kuo A."/>
            <person name="Nagy L.G."/>
            <person name="Floudas D."/>
            <person name="Copeland A."/>
            <person name="Barry K.W."/>
            <person name="Cichocki N."/>
            <person name="Veneault-Fourrey C."/>
            <person name="LaButti K."/>
            <person name="Lindquist E.A."/>
            <person name="Lipzen A."/>
            <person name="Lundell T."/>
            <person name="Morin E."/>
            <person name="Murat C."/>
            <person name="Riley R."/>
            <person name="Ohm R."/>
            <person name="Sun H."/>
            <person name="Tunlid A."/>
            <person name="Henrissat B."/>
            <person name="Grigoriev I.V."/>
            <person name="Hibbett D.S."/>
            <person name="Martin F."/>
        </authorList>
    </citation>
    <scope>NUCLEOTIDE SEQUENCE [LARGE SCALE GENOMIC DNA]</scope>
    <source>
        <strain evidence="3 4">Koide BX008</strain>
    </source>
</reference>
<feature type="domain" description="Alpha/beta hydrolase fold-3" evidence="2">
    <location>
        <begin position="1"/>
        <end position="186"/>
    </location>
</feature>
<name>A0A0C2XCK2_AMAMK</name>
<keyword evidence="4" id="KW-1185">Reference proteome</keyword>
<protein>
    <recommendedName>
        <fullName evidence="2">Alpha/beta hydrolase fold-3 domain-containing protein</fullName>
    </recommendedName>
</protein>
<dbReference type="SUPFAM" id="SSF53474">
    <property type="entry name" value="alpha/beta-Hydrolases"/>
    <property type="match status" value="1"/>
</dbReference>
<dbReference type="STRING" id="946122.A0A0C2XCK2"/>